<dbReference type="CDD" id="cd00635">
    <property type="entry name" value="PLPDE_III_YBL036c_like"/>
    <property type="match status" value="1"/>
</dbReference>
<protein>
    <recommendedName>
        <fullName evidence="2">Pyridoxal phosphate homeostasis protein</fullName>
        <shortName evidence="2">PLP homeostasis protein</shortName>
    </recommendedName>
</protein>
<feature type="domain" description="Alanine racemase N-terminal" evidence="4">
    <location>
        <begin position="13"/>
        <end position="226"/>
    </location>
</feature>
<accession>A0ABY5VFQ2</accession>
<evidence type="ECO:0000259" key="4">
    <source>
        <dbReference type="Pfam" id="PF01168"/>
    </source>
</evidence>
<gene>
    <name evidence="5" type="ORF">NQ502_19055</name>
</gene>
<organism evidence="5 6">
    <name type="scientific">Ruminococcus gauvreauii</name>
    <dbReference type="NCBI Taxonomy" id="438033"/>
    <lineage>
        <taxon>Bacteria</taxon>
        <taxon>Bacillati</taxon>
        <taxon>Bacillota</taxon>
        <taxon>Clostridia</taxon>
        <taxon>Eubacteriales</taxon>
        <taxon>Oscillospiraceae</taxon>
        <taxon>Ruminococcus</taxon>
    </lineage>
</organism>
<sequence>MVRENMKTVEEKIAAACRRASRDPQEVTLIAVSKTKPVELIQEAIEYGQVDFGENKVQELTGKYEILPKNLRWHMIGHLQRNKVKYIVDKAALIHSVDSLRLAETISMEAQKKNVTVPVLIEVNVAQEESKFGTACEETLDLIEEAAKLPNIRIEGLMTIAPFVDDPEENRPVFRKLKQLSVDIMEKNINNVNVNILSMGMTNDYEVAIEEGATMVRVGTGIFGERDYSPKTMDK</sequence>
<name>A0ABY5VFQ2_9FIRM</name>
<dbReference type="InterPro" id="IPR011078">
    <property type="entry name" value="PyrdxlP_homeostasis"/>
</dbReference>
<dbReference type="SUPFAM" id="SSF51419">
    <property type="entry name" value="PLP-binding barrel"/>
    <property type="match status" value="1"/>
</dbReference>
<evidence type="ECO:0000256" key="3">
    <source>
        <dbReference type="RuleBase" id="RU004514"/>
    </source>
</evidence>
<evidence type="ECO:0000313" key="5">
    <source>
        <dbReference type="EMBL" id="UWP59429.1"/>
    </source>
</evidence>
<dbReference type="Pfam" id="PF01168">
    <property type="entry name" value="Ala_racemase_N"/>
    <property type="match status" value="1"/>
</dbReference>
<evidence type="ECO:0000256" key="2">
    <source>
        <dbReference type="HAMAP-Rule" id="MF_02087"/>
    </source>
</evidence>
<dbReference type="PANTHER" id="PTHR10146:SF14">
    <property type="entry name" value="PYRIDOXAL PHOSPHATE HOMEOSTASIS PROTEIN"/>
    <property type="match status" value="1"/>
</dbReference>
<dbReference type="RefSeq" id="WP_028529759.1">
    <property type="nucleotide sequence ID" value="NZ_CABLBR010000032.1"/>
</dbReference>
<dbReference type="EMBL" id="CP102290">
    <property type="protein sequence ID" value="UWP59429.1"/>
    <property type="molecule type" value="Genomic_DNA"/>
</dbReference>
<keyword evidence="1 2" id="KW-0663">Pyridoxal phosphate</keyword>
<dbReference type="InterPro" id="IPR029066">
    <property type="entry name" value="PLP-binding_barrel"/>
</dbReference>
<keyword evidence="6" id="KW-1185">Reference proteome</keyword>
<dbReference type="NCBIfam" id="TIGR00044">
    <property type="entry name" value="YggS family pyridoxal phosphate-dependent enzyme"/>
    <property type="match status" value="1"/>
</dbReference>
<comment type="similarity">
    <text evidence="2 3">Belongs to the pyridoxal phosphate-binding protein YggS/PROSC family.</text>
</comment>
<dbReference type="PANTHER" id="PTHR10146">
    <property type="entry name" value="PROLINE SYNTHETASE CO-TRANSCRIBED BACTERIAL HOMOLOG PROTEIN"/>
    <property type="match status" value="1"/>
</dbReference>
<comment type="function">
    <text evidence="2">Pyridoxal 5'-phosphate (PLP)-binding protein, which is involved in PLP homeostasis.</text>
</comment>
<dbReference type="PROSITE" id="PS01211">
    <property type="entry name" value="UPF0001"/>
    <property type="match status" value="1"/>
</dbReference>
<reference evidence="5" key="1">
    <citation type="journal article" date="2022" name="Cell">
        <title>Design, construction, and in vivo augmentation of a complex gut microbiome.</title>
        <authorList>
            <person name="Cheng A.G."/>
            <person name="Ho P.Y."/>
            <person name="Aranda-Diaz A."/>
            <person name="Jain S."/>
            <person name="Yu F.B."/>
            <person name="Meng X."/>
            <person name="Wang M."/>
            <person name="Iakiviak M."/>
            <person name="Nagashima K."/>
            <person name="Zhao A."/>
            <person name="Murugkar P."/>
            <person name="Patil A."/>
            <person name="Atabakhsh K."/>
            <person name="Weakley A."/>
            <person name="Yan J."/>
            <person name="Brumbaugh A.R."/>
            <person name="Higginbottom S."/>
            <person name="Dimas A."/>
            <person name="Shiver A.L."/>
            <person name="Deutschbauer A."/>
            <person name="Neff N."/>
            <person name="Sonnenburg J.L."/>
            <person name="Huang K.C."/>
            <person name="Fischbach M.A."/>
        </authorList>
    </citation>
    <scope>NUCLEOTIDE SEQUENCE</scope>
    <source>
        <strain evidence="5">DSM 19829</strain>
    </source>
</reference>
<dbReference type="Proteomes" id="UP001060164">
    <property type="component" value="Chromosome"/>
</dbReference>
<dbReference type="Gene3D" id="3.20.20.10">
    <property type="entry name" value="Alanine racemase"/>
    <property type="match status" value="1"/>
</dbReference>
<feature type="modified residue" description="N6-(pyridoxal phosphate)lysine" evidence="2">
    <location>
        <position position="34"/>
    </location>
</feature>
<dbReference type="HAMAP" id="MF_02087">
    <property type="entry name" value="PLP_homeostasis"/>
    <property type="match status" value="1"/>
</dbReference>
<evidence type="ECO:0000256" key="1">
    <source>
        <dbReference type="ARBA" id="ARBA00022898"/>
    </source>
</evidence>
<proteinExistence type="inferred from homology"/>
<dbReference type="PIRSF" id="PIRSF004848">
    <property type="entry name" value="YBL036c_PLPDEIII"/>
    <property type="match status" value="1"/>
</dbReference>
<dbReference type="InterPro" id="IPR001608">
    <property type="entry name" value="Ala_racemase_N"/>
</dbReference>
<evidence type="ECO:0000313" key="6">
    <source>
        <dbReference type="Proteomes" id="UP001060164"/>
    </source>
</evidence>